<dbReference type="SUPFAM" id="SSF56784">
    <property type="entry name" value="HAD-like"/>
    <property type="match status" value="1"/>
</dbReference>
<dbReference type="Gene3D" id="3.40.50.1000">
    <property type="entry name" value="HAD superfamily/HAD-like"/>
    <property type="match status" value="1"/>
</dbReference>
<proteinExistence type="predicted"/>
<accession>A0AA38Y0L0</accession>
<dbReference type="GO" id="GO:0005886">
    <property type="term" value="C:plasma membrane"/>
    <property type="evidence" value="ECO:0007669"/>
    <property type="project" value="TreeGrafter"/>
</dbReference>
<dbReference type="InterPro" id="IPR023214">
    <property type="entry name" value="HAD_sf"/>
</dbReference>
<dbReference type="PANTHER" id="PTHR34821">
    <property type="entry name" value="INNER MEMBRANE PROTEIN YDCZ"/>
    <property type="match status" value="1"/>
</dbReference>
<protein>
    <submittedName>
        <fullName evidence="2">Uncharacterized protein</fullName>
    </submittedName>
</protein>
<name>A0AA38Y0L0_9EURO</name>
<gene>
    <name evidence="2" type="ORF">H2204_008160</name>
</gene>
<feature type="transmembrane region" description="Helical" evidence="1">
    <location>
        <begin position="28"/>
        <end position="50"/>
    </location>
</feature>
<organism evidence="2">
    <name type="scientific">Knufia peltigerae</name>
    <dbReference type="NCBI Taxonomy" id="1002370"/>
    <lineage>
        <taxon>Eukaryota</taxon>
        <taxon>Fungi</taxon>
        <taxon>Dikarya</taxon>
        <taxon>Ascomycota</taxon>
        <taxon>Pezizomycotina</taxon>
        <taxon>Eurotiomycetes</taxon>
        <taxon>Chaetothyriomycetidae</taxon>
        <taxon>Chaetothyriales</taxon>
        <taxon>Trichomeriaceae</taxon>
        <taxon>Knufia</taxon>
    </lineage>
</organism>
<dbReference type="InterPro" id="IPR006750">
    <property type="entry name" value="YdcZ"/>
</dbReference>
<dbReference type="AlphaFoldDB" id="A0AA38Y0L0"/>
<feature type="transmembrane region" description="Helical" evidence="1">
    <location>
        <begin position="62"/>
        <end position="81"/>
    </location>
</feature>
<keyword evidence="1" id="KW-0812">Transmembrane</keyword>
<sequence>MVAGIAVTLQTTFNGQLAKGLGGDPVAAAIFSFMVGLLSLTIIGLVRGNTLSLLADIPAQPAWVLLGGVMGAFALLSNVILVPRIGMAALVGLVIAGQLLSSLAIDHFALLGSAHRPVSIIKLAGALVMVTGLAISLFGDRWSRFECELSALSRSLGPTERKTPTAVPVGSRYAYQQAHTPCVPVGSRDGQRPDNGARFFYRPTVQKAMKPTILALDLEGTLISNAISQIPRPGLHSFLDEVRGRFDQLMMFTTVPEERFRSIAQVLVLEGSVPEWFAHLRYISWSGGTKDLRLASPHLGVALLLDDHAPYVHPGQEHLWVEIPLFGSPYPSDDDGLNVALRRLTECIVDDQCKQSASSGVSY</sequence>
<dbReference type="Pfam" id="PF04657">
    <property type="entry name" value="DMT_YdcZ"/>
    <property type="match status" value="1"/>
</dbReference>
<dbReference type="InterPro" id="IPR036412">
    <property type="entry name" value="HAD-like_sf"/>
</dbReference>
<feature type="transmembrane region" description="Helical" evidence="1">
    <location>
        <begin position="120"/>
        <end position="139"/>
    </location>
</feature>
<feature type="transmembrane region" description="Helical" evidence="1">
    <location>
        <begin position="87"/>
        <end position="108"/>
    </location>
</feature>
<keyword evidence="1" id="KW-0472">Membrane</keyword>
<dbReference type="PANTHER" id="PTHR34821:SF2">
    <property type="entry name" value="INNER MEMBRANE PROTEIN YDCZ"/>
    <property type="match status" value="1"/>
</dbReference>
<evidence type="ECO:0000256" key="1">
    <source>
        <dbReference type="SAM" id="Phobius"/>
    </source>
</evidence>
<reference evidence="2" key="1">
    <citation type="submission" date="2022-10" db="EMBL/GenBank/DDBJ databases">
        <title>Culturing micro-colonial fungi from biological soil crusts in the Mojave desert and describing Neophaeococcomyces mojavensis, and introducing the new genera and species Taxawa tesnikishii.</title>
        <authorList>
            <person name="Kurbessoian T."/>
            <person name="Stajich J.E."/>
        </authorList>
    </citation>
    <scope>NUCLEOTIDE SEQUENCE</scope>
    <source>
        <strain evidence="2">TK_35</strain>
    </source>
</reference>
<evidence type="ECO:0000313" key="2">
    <source>
        <dbReference type="EMBL" id="KAJ9631433.1"/>
    </source>
</evidence>
<comment type="caution">
    <text evidence="2">The sequence shown here is derived from an EMBL/GenBank/DDBJ whole genome shotgun (WGS) entry which is preliminary data.</text>
</comment>
<keyword evidence="1" id="KW-1133">Transmembrane helix</keyword>
<dbReference type="EMBL" id="JAPDRN010000057">
    <property type="protein sequence ID" value="KAJ9631433.1"/>
    <property type="molecule type" value="Genomic_DNA"/>
</dbReference>